<dbReference type="RefSeq" id="WP_090834013.1">
    <property type="nucleotide sequence ID" value="NZ_CP076607.1"/>
</dbReference>
<evidence type="ECO:0000256" key="6">
    <source>
        <dbReference type="ARBA" id="ARBA00022967"/>
    </source>
</evidence>
<name>A0A1H8L2L6_9BACL</name>
<evidence type="ECO:0000313" key="13">
    <source>
        <dbReference type="Proteomes" id="UP000683429"/>
    </source>
</evidence>
<dbReference type="InterPro" id="IPR003593">
    <property type="entry name" value="AAA+_ATPase"/>
</dbReference>
<evidence type="ECO:0000313" key="12">
    <source>
        <dbReference type="Proteomes" id="UP000198809"/>
    </source>
</evidence>
<keyword evidence="8" id="KW-0472">Membrane</keyword>
<accession>A0A1H8L2L6</accession>
<protein>
    <submittedName>
        <fullName evidence="11">D-methionine transport system ATP-binding protein</fullName>
    </submittedName>
    <submittedName>
        <fullName evidence="10">Methionine ABC transporter ATP-binding protein</fullName>
    </submittedName>
</protein>
<dbReference type="Pfam" id="PF09383">
    <property type="entry name" value="NIL"/>
    <property type="match status" value="1"/>
</dbReference>
<dbReference type="GO" id="GO:0006865">
    <property type="term" value="P:amino acid transport"/>
    <property type="evidence" value="ECO:0007669"/>
    <property type="project" value="UniProtKB-KW"/>
</dbReference>
<dbReference type="CDD" id="cd03258">
    <property type="entry name" value="ABC_MetN_methionine_transporter"/>
    <property type="match status" value="1"/>
</dbReference>
<dbReference type="Proteomes" id="UP000683429">
    <property type="component" value="Chromosome"/>
</dbReference>
<evidence type="ECO:0000256" key="4">
    <source>
        <dbReference type="ARBA" id="ARBA00022741"/>
    </source>
</evidence>
<evidence type="ECO:0000256" key="8">
    <source>
        <dbReference type="ARBA" id="ARBA00023136"/>
    </source>
</evidence>
<dbReference type="PROSITE" id="PS00211">
    <property type="entry name" value="ABC_TRANSPORTER_1"/>
    <property type="match status" value="1"/>
</dbReference>
<keyword evidence="3" id="KW-1003">Cell membrane</keyword>
<evidence type="ECO:0000256" key="3">
    <source>
        <dbReference type="ARBA" id="ARBA00022475"/>
    </source>
</evidence>
<evidence type="ECO:0000313" key="10">
    <source>
        <dbReference type="EMBL" id="QWU17454.1"/>
    </source>
</evidence>
<dbReference type="SUPFAM" id="SSF55021">
    <property type="entry name" value="ACT-like"/>
    <property type="match status" value="1"/>
</dbReference>
<dbReference type="InterPro" id="IPR018449">
    <property type="entry name" value="NIL_domain"/>
</dbReference>
<dbReference type="Gene3D" id="3.30.70.260">
    <property type="match status" value="1"/>
</dbReference>
<evidence type="ECO:0000256" key="2">
    <source>
        <dbReference type="ARBA" id="ARBA00022448"/>
    </source>
</evidence>
<keyword evidence="2" id="KW-0813">Transport</keyword>
<dbReference type="OrthoDB" id="9802264at2"/>
<dbReference type="InterPro" id="IPR003439">
    <property type="entry name" value="ABC_transporter-like_ATP-bd"/>
</dbReference>
<dbReference type="InterPro" id="IPR045865">
    <property type="entry name" value="ACT-like_dom_sf"/>
</dbReference>
<evidence type="ECO:0000259" key="9">
    <source>
        <dbReference type="PROSITE" id="PS50893"/>
    </source>
</evidence>
<keyword evidence="4" id="KW-0547">Nucleotide-binding</keyword>
<gene>
    <name evidence="10" type="ORF">KP014_10060</name>
    <name evidence="11" type="ORF">SAMN04487895_104146</name>
</gene>
<dbReference type="InterPro" id="IPR041701">
    <property type="entry name" value="MetN_ABC"/>
</dbReference>
<dbReference type="GO" id="GO:0016887">
    <property type="term" value="F:ATP hydrolysis activity"/>
    <property type="evidence" value="ECO:0007669"/>
    <property type="project" value="InterPro"/>
</dbReference>
<keyword evidence="7" id="KW-0029">Amino-acid transport</keyword>
<dbReference type="InterPro" id="IPR050086">
    <property type="entry name" value="MetN_ABC_transporter-like"/>
</dbReference>
<comment type="similarity">
    <text evidence="1">Belongs to the ABC transporter superfamily.</text>
</comment>
<keyword evidence="13" id="KW-1185">Reference proteome</keyword>
<dbReference type="GO" id="GO:0005524">
    <property type="term" value="F:ATP binding"/>
    <property type="evidence" value="ECO:0007669"/>
    <property type="project" value="UniProtKB-KW"/>
</dbReference>
<dbReference type="SUPFAM" id="SSF52540">
    <property type="entry name" value="P-loop containing nucleoside triphosphate hydrolases"/>
    <property type="match status" value="1"/>
</dbReference>
<evidence type="ECO:0000256" key="5">
    <source>
        <dbReference type="ARBA" id="ARBA00022840"/>
    </source>
</evidence>
<proteinExistence type="inferred from homology"/>
<dbReference type="PANTHER" id="PTHR43166">
    <property type="entry name" value="AMINO ACID IMPORT ATP-BINDING PROTEIN"/>
    <property type="match status" value="1"/>
</dbReference>
<sequence>MIELKDIHKTFKRKGQTIEALKGVNLRVDKGDIFGVIGYSGAGKSTLIRMVNYLERPTKGRVFVEGEALDQFSPAQLRKTKKKIGMIFQHFNLLESKTVYDNIAIPLVLLKQDKKRIRERVTELLQFIGLADKADSYPNELSGGQKQRVGIARALASNPSILLCDEATSALDPQTTKSILDLLKKINEEYHITILIITHEMAVIQQICNKVAVMEKGEIIEQGEVLEVFGNPQHPTTESFVRTVIQTSVPESVLQSLSPERAGRLFKLKFVGGNASEPIIDSLIRKYNVSVNILFANMSEIQSTTLGTMILQLGGEDRDIFRAVEFLGSRGVEIGELQELQEFQNHRKDPVIEESHKDRVIKEVTAV</sequence>
<keyword evidence="6" id="KW-1278">Translocase</keyword>
<dbReference type="InterPro" id="IPR027417">
    <property type="entry name" value="P-loop_NTPase"/>
</dbReference>
<dbReference type="InterPro" id="IPR017871">
    <property type="entry name" value="ABC_transporter-like_CS"/>
</dbReference>
<dbReference type="GO" id="GO:0005886">
    <property type="term" value="C:plasma membrane"/>
    <property type="evidence" value="ECO:0007669"/>
    <property type="project" value="UniProtKB-ARBA"/>
</dbReference>
<evidence type="ECO:0000256" key="7">
    <source>
        <dbReference type="ARBA" id="ARBA00022970"/>
    </source>
</evidence>
<dbReference type="Pfam" id="PF00005">
    <property type="entry name" value="ABC_tran"/>
    <property type="match status" value="1"/>
</dbReference>
<dbReference type="EMBL" id="FODH01000004">
    <property type="protein sequence ID" value="SEN99367.1"/>
    <property type="molecule type" value="Genomic_DNA"/>
</dbReference>
<dbReference type="SMART" id="SM00930">
    <property type="entry name" value="NIL"/>
    <property type="match status" value="1"/>
</dbReference>
<dbReference type="PANTHER" id="PTHR43166:SF30">
    <property type="entry name" value="METHIONINE IMPORT ATP-BINDING PROTEIN METN"/>
    <property type="match status" value="1"/>
</dbReference>
<dbReference type="AlphaFoldDB" id="A0A1H8L2L6"/>
<dbReference type="Proteomes" id="UP000198809">
    <property type="component" value="Unassembled WGS sequence"/>
</dbReference>
<organism evidence="11 12">
    <name type="scientific">Paenibacillus sophorae</name>
    <dbReference type="NCBI Taxonomy" id="1333845"/>
    <lineage>
        <taxon>Bacteria</taxon>
        <taxon>Bacillati</taxon>
        <taxon>Bacillota</taxon>
        <taxon>Bacilli</taxon>
        <taxon>Bacillales</taxon>
        <taxon>Paenibacillaceae</taxon>
        <taxon>Paenibacillus</taxon>
    </lineage>
</organism>
<feature type="domain" description="ABC transporter" evidence="9">
    <location>
        <begin position="2"/>
        <end position="241"/>
    </location>
</feature>
<dbReference type="SMART" id="SM00382">
    <property type="entry name" value="AAA"/>
    <property type="match status" value="1"/>
</dbReference>
<dbReference type="STRING" id="1333845.SAMN04487895_104146"/>
<dbReference type="Gene3D" id="3.40.50.300">
    <property type="entry name" value="P-loop containing nucleotide triphosphate hydrolases"/>
    <property type="match status" value="1"/>
</dbReference>
<dbReference type="PROSITE" id="PS50893">
    <property type="entry name" value="ABC_TRANSPORTER_2"/>
    <property type="match status" value="1"/>
</dbReference>
<evidence type="ECO:0000256" key="1">
    <source>
        <dbReference type="ARBA" id="ARBA00005417"/>
    </source>
</evidence>
<keyword evidence="5 11" id="KW-0067">ATP-binding</keyword>
<reference evidence="11 12" key="1">
    <citation type="submission" date="2016-10" db="EMBL/GenBank/DDBJ databases">
        <authorList>
            <person name="de Groot N.N."/>
        </authorList>
    </citation>
    <scope>NUCLEOTIDE SEQUENCE [LARGE SCALE GENOMIC DNA]</scope>
    <source>
        <strain evidence="11 12">CGMCC 1.10238</strain>
    </source>
</reference>
<reference evidence="10 13" key="2">
    <citation type="submission" date="2021-06" db="EMBL/GenBank/DDBJ databases">
        <title>Whole genome sequence of Paenibacillus sophorae DSM23020 for comparative genomics.</title>
        <authorList>
            <person name="Kim M.-J."/>
            <person name="Lee G."/>
            <person name="Shin J.-H."/>
        </authorList>
    </citation>
    <scope>NUCLEOTIDE SEQUENCE [LARGE SCALE GENOMIC DNA]</scope>
    <source>
        <strain evidence="10 13">DSM 23020</strain>
    </source>
</reference>
<dbReference type="FunFam" id="3.40.50.300:FF:000056">
    <property type="entry name" value="Cell division ATP-binding protein FtsE"/>
    <property type="match status" value="1"/>
</dbReference>
<evidence type="ECO:0000313" key="11">
    <source>
        <dbReference type="EMBL" id="SEN99367.1"/>
    </source>
</evidence>
<dbReference type="EMBL" id="CP076607">
    <property type="protein sequence ID" value="QWU17454.1"/>
    <property type="molecule type" value="Genomic_DNA"/>
</dbReference>